<gene>
    <name evidence="3" type="ORF">PAAG_02790</name>
</gene>
<evidence type="ECO:0000259" key="2">
    <source>
        <dbReference type="SMART" id="SM00355"/>
    </source>
</evidence>
<dbReference type="eggNOG" id="ENOG502T6M2">
    <property type="taxonomic scope" value="Eukaryota"/>
</dbReference>
<feature type="region of interest" description="Disordered" evidence="1">
    <location>
        <begin position="188"/>
        <end position="258"/>
    </location>
</feature>
<dbReference type="HOGENOM" id="CLU_370873_0_0_1"/>
<proteinExistence type="predicted"/>
<feature type="region of interest" description="Disordered" evidence="1">
    <location>
        <begin position="342"/>
        <end position="367"/>
    </location>
</feature>
<feature type="compositionally biased region" description="Polar residues" evidence="1">
    <location>
        <begin position="226"/>
        <end position="257"/>
    </location>
</feature>
<dbReference type="Proteomes" id="UP000002059">
    <property type="component" value="Partially assembled WGS sequence"/>
</dbReference>
<feature type="region of interest" description="Disordered" evidence="1">
    <location>
        <begin position="101"/>
        <end position="125"/>
    </location>
</feature>
<feature type="compositionally biased region" description="Basic and acidic residues" evidence="1">
    <location>
        <begin position="189"/>
        <end position="199"/>
    </location>
</feature>
<dbReference type="RefSeq" id="XP_015701829.1">
    <property type="nucleotide sequence ID" value="XM_015844751.1"/>
</dbReference>
<feature type="compositionally biased region" description="Basic residues" evidence="1">
    <location>
        <begin position="116"/>
        <end position="125"/>
    </location>
</feature>
<keyword evidence="4" id="KW-1185">Reference proteome</keyword>
<dbReference type="InterPro" id="IPR013087">
    <property type="entry name" value="Znf_C2H2_type"/>
</dbReference>
<dbReference type="KEGG" id="pbl:PAAG_02790"/>
<dbReference type="OrthoDB" id="4191915at2759"/>
<dbReference type="AlphaFoldDB" id="C1GW95"/>
<protein>
    <recommendedName>
        <fullName evidence="2">C2H2-type domain-containing protein</fullName>
    </recommendedName>
</protein>
<name>C1GW95_PARBA</name>
<accession>C1GW95</accession>
<feature type="domain" description="C2H2-type" evidence="2">
    <location>
        <begin position="279"/>
        <end position="302"/>
    </location>
</feature>
<evidence type="ECO:0000313" key="4">
    <source>
        <dbReference type="Proteomes" id="UP000002059"/>
    </source>
</evidence>
<evidence type="ECO:0000256" key="1">
    <source>
        <dbReference type="SAM" id="MobiDB-lite"/>
    </source>
</evidence>
<sequence>MDHSCSSPYIVGEETKLGAVDKGLTWSLPKTEANTTQGDLHISNHALHNVCSNASRSSSVSKSLNTNSCKLMQPPFQGSVEAFPPPGSHHTPNVSLDISINAYPPLSSSKPENSHRPKLLPHRSASRALRKLRDHLRPSYTENPPENSNNLLPLTRYLSNTTKEKLKRGVRSSWSASIKQVVLHLPRRKKEESNYKDSSHIPNSDTNISGRKSSLKPSHPGRQTRDQSPSLRSTIVTRETRRYTSNPQRSILSNPSSLYDKPRLPLKVSTTPLTTLERFQCTFCLFQCGDKTGWLTHEQEFHLEDFENFNQPYEHGMARWDDVGSLGSGSSKGKRSYQFLRKQKPGLSDSPPPSQQRERSHEPTVYSISRKERQQVSMFWNCGFCDQVLCSWEDRQTHLARHFSAGQTMRMWDPIKSPFPWRKGSAEPVDAPPHWDLSSLLALQRPTLQDCINQIGTSHQQQTTEHTCKSCQVVHPSLQHFDLWHKLRDIYTCPRITCFTNLSTFFEEDEDENGEMTIDWCKACDEMLERPDHVDRWETRMNHLWDVHSFGDCIGWDNCLSKSQFILHLANAHAVNIECMRRLVRRCRKKAYAPAFDGDGR</sequence>
<dbReference type="SMART" id="SM00355">
    <property type="entry name" value="ZnF_C2H2"/>
    <property type="match status" value="2"/>
</dbReference>
<organism evidence="3 4">
    <name type="scientific">Paracoccidioides lutzii (strain ATCC MYA-826 / Pb01)</name>
    <name type="common">Paracoccidioides brasiliensis</name>
    <dbReference type="NCBI Taxonomy" id="502779"/>
    <lineage>
        <taxon>Eukaryota</taxon>
        <taxon>Fungi</taxon>
        <taxon>Dikarya</taxon>
        <taxon>Ascomycota</taxon>
        <taxon>Pezizomycotina</taxon>
        <taxon>Eurotiomycetes</taxon>
        <taxon>Eurotiomycetidae</taxon>
        <taxon>Onygenales</taxon>
        <taxon>Ajellomycetaceae</taxon>
        <taxon>Paracoccidioides</taxon>
    </lineage>
</organism>
<dbReference type="OMA" id="WSASIKQ"/>
<feature type="domain" description="C2H2-type" evidence="2">
    <location>
        <begin position="380"/>
        <end position="402"/>
    </location>
</feature>
<reference evidence="3 4" key="1">
    <citation type="journal article" date="2011" name="PLoS Genet.">
        <title>Comparative genomic analysis of human fungal pathogens causing paracoccidioidomycosis.</title>
        <authorList>
            <person name="Desjardins C.A."/>
            <person name="Champion M.D."/>
            <person name="Holder J.W."/>
            <person name="Muszewska A."/>
            <person name="Goldberg J."/>
            <person name="Bailao A.M."/>
            <person name="Brigido M.M."/>
            <person name="Ferreira M.E."/>
            <person name="Garcia A.M."/>
            <person name="Grynberg M."/>
            <person name="Gujja S."/>
            <person name="Heiman D.I."/>
            <person name="Henn M.R."/>
            <person name="Kodira C.D."/>
            <person name="Leon-Narvaez H."/>
            <person name="Longo L.V."/>
            <person name="Ma L.J."/>
            <person name="Malavazi I."/>
            <person name="Matsuo A.L."/>
            <person name="Morais F.V."/>
            <person name="Pereira M."/>
            <person name="Rodriguez-Brito S."/>
            <person name="Sakthikumar S."/>
            <person name="Salem-Izacc S.M."/>
            <person name="Sykes S.M."/>
            <person name="Teixeira M.M."/>
            <person name="Vallejo M.C."/>
            <person name="Walter M.E."/>
            <person name="Yandava C."/>
            <person name="Young S."/>
            <person name="Zeng Q."/>
            <person name="Zucker J."/>
            <person name="Felipe M.S."/>
            <person name="Goldman G.H."/>
            <person name="Haas B.J."/>
            <person name="McEwen J.G."/>
            <person name="Nino-Vega G."/>
            <person name="Puccia R."/>
            <person name="San-Blas G."/>
            <person name="Soares C.M."/>
            <person name="Birren B.W."/>
            <person name="Cuomo C.A."/>
        </authorList>
    </citation>
    <scope>NUCLEOTIDE SEQUENCE [LARGE SCALE GENOMIC DNA]</scope>
    <source>
        <strain evidence="4">ATCC MYA-826 / Pb01</strain>
    </source>
</reference>
<dbReference type="EMBL" id="KN293997">
    <property type="protein sequence ID" value="EEH40814.2"/>
    <property type="molecule type" value="Genomic_DNA"/>
</dbReference>
<evidence type="ECO:0000313" key="3">
    <source>
        <dbReference type="EMBL" id="EEH40814.2"/>
    </source>
</evidence>
<feature type="compositionally biased region" description="Polar residues" evidence="1">
    <location>
        <begin position="200"/>
        <end position="216"/>
    </location>
</feature>
<dbReference type="VEuPathDB" id="FungiDB:PAAG_02790"/>
<dbReference type="GeneID" id="9098749"/>